<proteinExistence type="predicted"/>
<evidence type="ECO:0000313" key="2">
    <source>
        <dbReference type="Proteomes" id="UP001148662"/>
    </source>
</evidence>
<dbReference type="EMBL" id="JANHOG010001452">
    <property type="protein sequence ID" value="KAJ3536843.1"/>
    <property type="molecule type" value="Genomic_DNA"/>
</dbReference>
<gene>
    <name evidence="1" type="ORF">NM688_g6779</name>
</gene>
<reference evidence="1" key="1">
    <citation type="submission" date="2022-07" db="EMBL/GenBank/DDBJ databases">
        <title>Genome Sequence of Phlebia brevispora.</title>
        <authorList>
            <person name="Buettner E."/>
        </authorList>
    </citation>
    <scope>NUCLEOTIDE SEQUENCE</scope>
    <source>
        <strain evidence="1">MPL23</strain>
    </source>
</reference>
<name>A0ACC1SCS3_9APHY</name>
<comment type="caution">
    <text evidence="1">The sequence shown here is derived from an EMBL/GenBank/DDBJ whole genome shotgun (WGS) entry which is preliminary data.</text>
</comment>
<protein>
    <submittedName>
        <fullName evidence="1">Uncharacterized protein</fullName>
    </submittedName>
</protein>
<sequence>MNLNNLANSLPTSNLANAEADLLNTFKAAAMSITTLYKSSRRTSKRAYNAGYAAACQDLLLMIQQRVSAGETGDAEGGGMTIGRIMDYIEARLEAIRSTEEEEEEENEKDRERERRQSAGATSRPTGSSNMKALTPSTSALRSRDSVVSPPLTPLSPPNVQSTTTFMRSGSPSPSPAAPLRNATSSLQRQSKARLLQLSNASPKEAIINPTASSFTFPATTVLSTASDAPLATIPFPSVPAVSAVTAEPVPEVAGTKRRHAAMMDASSSGAAPASVSTSRRRTRNLRNGAGSLRESGSTQDQNQYQTQGGDAMDVEEDGRERKRVARR</sequence>
<dbReference type="Proteomes" id="UP001148662">
    <property type="component" value="Unassembled WGS sequence"/>
</dbReference>
<keyword evidence="2" id="KW-1185">Reference proteome</keyword>
<accession>A0ACC1SCS3</accession>
<organism evidence="1 2">
    <name type="scientific">Phlebia brevispora</name>
    <dbReference type="NCBI Taxonomy" id="194682"/>
    <lineage>
        <taxon>Eukaryota</taxon>
        <taxon>Fungi</taxon>
        <taxon>Dikarya</taxon>
        <taxon>Basidiomycota</taxon>
        <taxon>Agaricomycotina</taxon>
        <taxon>Agaricomycetes</taxon>
        <taxon>Polyporales</taxon>
        <taxon>Meruliaceae</taxon>
        <taxon>Phlebia</taxon>
    </lineage>
</organism>
<evidence type="ECO:0000313" key="1">
    <source>
        <dbReference type="EMBL" id="KAJ3536843.1"/>
    </source>
</evidence>